<proteinExistence type="predicted"/>
<feature type="domain" description="Major facilitator superfamily (MFS) profile" evidence="6">
    <location>
        <begin position="63"/>
        <end position="498"/>
    </location>
</feature>
<evidence type="ECO:0000256" key="5">
    <source>
        <dbReference type="SAM" id="Phobius"/>
    </source>
</evidence>
<dbReference type="PROSITE" id="PS50850">
    <property type="entry name" value="MFS"/>
    <property type="match status" value="1"/>
</dbReference>
<feature type="transmembrane region" description="Helical" evidence="5">
    <location>
        <begin position="100"/>
        <end position="117"/>
    </location>
</feature>
<dbReference type="OrthoDB" id="6770063at2759"/>
<dbReference type="InterPro" id="IPR020846">
    <property type="entry name" value="MFS_dom"/>
</dbReference>
<feature type="transmembrane region" description="Helical" evidence="5">
    <location>
        <begin position="409"/>
        <end position="430"/>
    </location>
</feature>
<keyword evidence="3 5" id="KW-1133">Transmembrane helix</keyword>
<feature type="transmembrane region" description="Helical" evidence="5">
    <location>
        <begin position="442"/>
        <end position="463"/>
    </location>
</feature>
<dbReference type="CDD" id="cd17323">
    <property type="entry name" value="MFS_Tpo1_MDR_like"/>
    <property type="match status" value="1"/>
</dbReference>
<organism evidence="7 8">
    <name type="scientific">Dendryphion nanum</name>
    <dbReference type="NCBI Taxonomy" id="256645"/>
    <lineage>
        <taxon>Eukaryota</taxon>
        <taxon>Fungi</taxon>
        <taxon>Dikarya</taxon>
        <taxon>Ascomycota</taxon>
        <taxon>Pezizomycotina</taxon>
        <taxon>Dothideomycetes</taxon>
        <taxon>Pleosporomycetidae</taxon>
        <taxon>Pleosporales</taxon>
        <taxon>Torulaceae</taxon>
        <taxon>Dendryphion</taxon>
    </lineage>
</organism>
<dbReference type="GO" id="GO:0022857">
    <property type="term" value="F:transmembrane transporter activity"/>
    <property type="evidence" value="ECO:0007669"/>
    <property type="project" value="InterPro"/>
</dbReference>
<evidence type="ECO:0000313" key="8">
    <source>
        <dbReference type="Proteomes" id="UP000700596"/>
    </source>
</evidence>
<dbReference type="PANTHER" id="PTHR23502:SF60">
    <property type="entry name" value="MAJOR FACILITATOR SUPERFAMILY (MFS) PROFILE DOMAIN-CONTAINING PROTEIN-RELATED"/>
    <property type="match status" value="1"/>
</dbReference>
<feature type="transmembrane region" description="Helical" evidence="5">
    <location>
        <begin position="223"/>
        <end position="246"/>
    </location>
</feature>
<sequence>MASSNRNTSIIADAITAAPSRDVELQPIPVLTQKSDDPFLVAFNPNFDIDNPKDWPTGRKWAVTDVLSATGFTRIMVSTIMAPALSIIASELHMSSTEAAMSLSIYLLATAFGPLFLGPLSEVYGRERVLHASNVWFLIWNITCGFANTKELLIGARFLAGLGASAIYSLSGGVLSDVWRPDQRGRSLSIYLLIPLLGAAVGPIIGGFMAGRTTWRWMFWSTSIFQAVIILVSMSAFHETYAPLILRRRAEKLRRETGNNQYYTIHERFDSKRSTVGLLTRALTRPLRLLMFHPIIQITTMIEAFFYGLLYIILSSFSELWVRQYGYSVEISGLHYIANASGEVVGSQISGRIMDYLYRRMKARNDAATDLEPEKRIPLSFPGRLLIPAGLLIYGWTAQYHVHWAAVDLGIFLTSLGMSVAGLPLSAYVIDAYPDHTSSALAASQFLRSLTAFLFPLFTPALYNALGYGWGNSTIAFVSLIFGIPAPWLLFKFGARLRARAVSSD</sequence>
<dbReference type="AlphaFoldDB" id="A0A9P9INK4"/>
<feature type="transmembrane region" description="Helical" evidence="5">
    <location>
        <begin position="188"/>
        <end position="211"/>
    </location>
</feature>
<evidence type="ECO:0000259" key="6">
    <source>
        <dbReference type="PROSITE" id="PS50850"/>
    </source>
</evidence>
<evidence type="ECO:0000313" key="7">
    <source>
        <dbReference type="EMBL" id="KAH7125630.1"/>
    </source>
</evidence>
<dbReference type="Pfam" id="PF07690">
    <property type="entry name" value="MFS_1"/>
    <property type="match status" value="1"/>
</dbReference>
<dbReference type="EMBL" id="JAGMWT010000007">
    <property type="protein sequence ID" value="KAH7125630.1"/>
    <property type="molecule type" value="Genomic_DNA"/>
</dbReference>
<dbReference type="Proteomes" id="UP000700596">
    <property type="component" value="Unassembled WGS sequence"/>
</dbReference>
<keyword evidence="2 5" id="KW-0812">Transmembrane</keyword>
<dbReference type="Gene3D" id="1.20.1250.20">
    <property type="entry name" value="MFS general substrate transporter like domains"/>
    <property type="match status" value="1"/>
</dbReference>
<evidence type="ECO:0000256" key="1">
    <source>
        <dbReference type="ARBA" id="ARBA00004141"/>
    </source>
</evidence>
<protein>
    <submittedName>
        <fullName evidence="7">Major facilitator superfamily domain-containing protein</fullName>
    </submittedName>
</protein>
<evidence type="ECO:0000256" key="3">
    <source>
        <dbReference type="ARBA" id="ARBA00022989"/>
    </source>
</evidence>
<reference evidence="7" key="1">
    <citation type="journal article" date="2021" name="Nat. Commun.">
        <title>Genetic determinants of endophytism in the Arabidopsis root mycobiome.</title>
        <authorList>
            <person name="Mesny F."/>
            <person name="Miyauchi S."/>
            <person name="Thiergart T."/>
            <person name="Pickel B."/>
            <person name="Atanasova L."/>
            <person name="Karlsson M."/>
            <person name="Huettel B."/>
            <person name="Barry K.W."/>
            <person name="Haridas S."/>
            <person name="Chen C."/>
            <person name="Bauer D."/>
            <person name="Andreopoulos W."/>
            <person name="Pangilinan J."/>
            <person name="LaButti K."/>
            <person name="Riley R."/>
            <person name="Lipzen A."/>
            <person name="Clum A."/>
            <person name="Drula E."/>
            <person name="Henrissat B."/>
            <person name="Kohler A."/>
            <person name="Grigoriev I.V."/>
            <person name="Martin F.M."/>
            <person name="Hacquard S."/>
        </authorList>
    </citation>
    <scope>NUCLEOTIDE SEQUENCE</scope>
    <source>
        <strain evidence="7">MPI-CAGE-CH-0243</strain>
    </source>
</reference>
<comment type="caution">
    <text evidence="7">The sequence shown here is derived from an EMBL/GenBank/DDBJ whole genome shotgun (WGS) entry which is preliminary data.</text>
</comment>
<name>A0A9P9INK4_9PLEO</name>
<feature type="transmembrane region" description="Helical" evidence="5">
    <location>
        <begin position="66"/>
        <end position="88"/>
    </location>
</feature>
<feature type="transmembrane region" description="Helical" evidence="5">
    <location>
        <begin position="154"/>
        <end position="176"/>
    </location>
</feature>
<evidence type="ECO:0000256" key="4">
    <source>
        <dbReference type="ARBA" id="ARBA00023136"/>
    </source>
</evidence>
<keyword evidence="8" id="KW-1185">Reference proteome</keyword>
<dbReference type="InterPro" id="IPR036259">
    <property type="entry name" value="MFS_trans_sf"/>
</dbReference>
<dbReference type="GO" id="GO:0016020">
    <property type="term" value="C:membrane"/>
    <property type="evidence" value="ECO:0007669"/>
    <property type="project" value="UniProtKB-SubCell"/>
</dbReference>
<gene>
    <name evidence="7" type="ORF">B0J11DRAFT_558953</name>
</gene>
<keyword evidence="4 5" id="KW-0472">Membrane</keyword>
<feature type="transmembrane region" description="Helical" evidence="5">
    <location>
        <begin position="129"/>
        <end position="148"/>
    </location>
</feature>
<dbReference type="SUPFAM" id="SSF103473">
    <property type="entry name" value="MFS general substrate transporter"/>
    <property type="match status" value="1"/>
</dbReference>
<dbReference type="InterPro" id="IPR011701">
    <property type="entry name" value="MFS"/>
</dbReference>
<comment type="subcellular location">
    <subcellularLocation>
        <location evidence="1">Membrane</location>
        <topology evidence="1">Multi-pass membrane protein</topology>
    </subcellularLocation>
</comment>
<feature type="transmembrane region" description="Helical" evidence="5">
    <location>
        <begin position="289"/>
        <end position="314"/>
    </location>
</feature>
<dbReference type="PANTHER" id="PTHR23502">
    <property type="entry name" value="MAJOR FACILITATOR SUPERFAMILY"/>
    <property type="match status" value="1"/>
</dbReference>
<accession>A0A9P9INK4</accession>
<evidence type="ECO:0000256" key="2">
    <source>
        <dbReference type="ARBA" id="ARBA00022692"/>
    </source>
</evidence>
<dbReference type="FunFam" id="1.20.1250.20:FF:000011">
    <property type="entry name" value="MFS multidrug transporter, putative"/>
    <property type="match status" value="1"/>
</dbReference>
<feature type="transmembrane region" description="Helical" evidence="5">
    <location>
        <begin position="469"/>
        <end position="491"/>
    </location>
</feature>